<dbReference type="RefSeq" id="WP_007306898.1">
    <property type="nucleotide sequence ID" value="NZ_AADV02000074.1"/>
</dbReference>
<evidence type="ECO:0000256" key="2">
    <source>
        <dbReference type="SAM" id="SignalP"/>
    </source>
</evidence>
<dbReference type="OrthoDB" id="7873998at2"/>
<keyword evidence="1" id="KW-1133">Transmembrane helix</keyword>
<feature type="chain" id="PRO_5004235708" description="Additional component NikL of nickel ECF transporter" evidence="2">
    <location>
        <begin position="24"/>
        <end position="154"/>
    </location>
</feature>
<reference evidence="3" key="3">
    <citation type="submission" date="2016-12" db="EMBL/GenBank/DDBJ databases">
        <title>Annotation of the draft genome assembly of Crocosphaera watsonii WH 8501.</title>
        <authorList>
            <consortium name="US DOE Joint Genome Institute (JGI-ORNL)"/>
            <person name="Larimer F."/>
            <person name="Land M."/>
        </authorList>
    </citation>
    <scope>NUCLEOTIDE SEQUENCE</scope>
    <source>
        <strain evidence="3">WH 8501</strain>
    </source>
</reference>
<keyword evidence="2" id="KW-0732">Signal</keyword>
<dbReference type="KEGG" id="cwa:CwatDRAFT_2157"/>
<comment type="caution">
    <text evidence="3">The sequence shown here is derived from an EMBL/GenBank/DDBJ whole genome shotgun (WGS) entry which is preliminary data.</text>
</comment>
<reference evidence="3" key="1">
    <citation type="submission" date="2004-02" db="EMBL/GenBank/DDBJ databases">
        <authorList>
            <consortium name="DOE Joint Genome Institute"/>
        </authorList>
    </citation>
    <scope>NUCLEOTIDE SEQUENCE [LARGE SCALE GENOMIC DNA]</scope>
    <source>
        <strain evidence="3">WH 8501</strain>
    </source>
</reference>
<feature type="transmembrane region" description="Helical" evidence="1">
    <location>
        <begin position="134"/>
        <end position="151"/>
    </location>
</feature>
<keyword evidence="4" id="KW-1185">Reference proteome</keyword>
<dbReference type="Proteomes" id="UP000003922">
    <property type="component" value="Unassembled WGS sequence"/>
</dbReference>
<evidence type="ECO:0000313" key="4">
    <source>
        <dbReference type="Proteomes" id="UP000003922"/>
    </source>
</evidence>
<evidence type="ECO:0008006" key="5">
    <source>
        <dbReference type="Google" id="ProtNLM"/>
    </source>
</evidence>
<evidence type="ECO:0000256" key="1">
    <source>
        <dbReference type="SAM" id="Phobius"/>
    </source>
</evidence>
<evidence type="ECO:0000313" key="3">
    <source>
        <dbReference type="EMBL" id="EAM49362.1"/>
    </source>
</evidence>
<reference evidence="3" key="2">
    <citation type="submission" date="2005-06" db="EMBL/GenBank/DDBJ databases">
        <title>Sequencing of the draft genome and assembly of Crocosphaera watsonii WH 8501.</title>
        <authorList>
            <consortium name="US DOE Joint Genome Institute (JGI-PGF)"/>
            <person name="Copeland A."/>
            <person name="Lucas S."/>
            <person name="Lapidus A."/>
            <person name="Barry K."/>
            <person name="Detter C."/>
            <person name="Glavina T."/>
            <person name="Hammon N."/>
            <person name="Israni S."/>
            <person name="Pitluck S."/>
            <person name="Richardson P."/>
        </authorList>
    </citation>
    <scope>NUCLEOTIDE SEQUENCE [LARGE SCALE GENOMIC DNA]</scope>
    <source>
        <strain evidence="3">WH 8501</strain>
    </source>
</reference>
<keyword evidence="1" id="KW-0812">Transmembrane</keyword>
<sequence>MKKLIFALPLLFGVLGIPSQTLAHTMLTNYLLNDKLEFQTTYSTDEVAEKAEVYVYAPNNFDEPWLESRTDEEGRFSFLPDSSIPGDWEVQIIDEGHGEKLLIVPVTEDGVDYENISYELRQDLHYSSTPISPIHSLLITAGVGGLWFAVLRKN</sequence>
<dbReference type="EMBL" id="AADV02000074">
    <property type="protein sequence ID" value="EAM49362.1"/>
    <property type="molecule type" value="Genomic_DNA"/>
</dbReference>
<proteinExistence type="predicted"/>
<accession>Q4BZP4</accession>
<feature type="signal peptide" evidence="2">
    <location>
        <begin position="1"/>
        <end position="23"/>
    </location>
</feature>
<name>Q4BZP4_CROWT</name>
<gene>
    <name evidence="3" type="ORF">CwatDRAFT_2157</name>
</gene>
<organism evidence="3 4">
    <name type="scientific">Crocosphaera watsonii WH 8501</name>
    <dbReference type="NCBI Taxonomy" id="165597"/>
    <lineage>
        <taxon>Bacteria</taxon>
        <taxon>Bacillati</taxon>
        <taxon>Cyanobacteriota</taxon>
        <taxon>Cyanophyceae</taxon>
        <taxon>Oscillatoriophycideae</taxon>
        <taxon>Chroococcales</taxon>
        <taxon>Aphanothecaceae</taxon>
        <taxon>Crocosphaera</taxon>
    </lineage>
</organism>
<keyword evidence="1" id="KW-0472">Membrane</keyword>
<dbReference type="AlphaFoldDB" id="Q4BZP4"/>
<protein>
    <recommendedName>
        <fullName evidence="5">Additional component NikL of nickel ECF transporter</fullName>
    </recommendedName>
</protein>